<dbReference type="KEGG" id="mfa:Mfla_0083"/>
<organism evidence="2 3">
    <name type="scientific">Methylobacillus flagellatus (strain ATCC 51484 / DSM 6875 / VKM B-1610 / KT)</name>
    <dbReference type="NCBI Taxonomy" id="265072"/>
    <lineage>
        <taxon>Bacteria</taxon>
        <taxon>Pseudomonadati</taxon>
        <taxon>Pseudomonadota</taxon>
        <taxon>Betaproteobacteria</taxon>
        <taxon>Nitrosomonadales</taxon>
        <taxon>Methylophilaceae</taxon>
        <taxon>Methylobacillus</taxon>
    </lineage>
</organism>
<keyword evidence="3" id="KW-1185">Reference proteome</keyword>
<dbReference type="Proteomes" id="UP000002440">
    <property type="component" value="Chromosome"/>
</dbReference>
<evidence type="ECO:0000256" key="1">
    <source>
        <dbReference type="SAM" id="Phobius"/>
    </source>
</evidence>
<sequence length="501" mass="55383">MLMMVVHRSHFYRHSCRAQRGAALLLAMFIIGLAVTALVMRSYDAAEMKARQEEKTMKALAEAKAALIAWSVAHPQWPGVMPFPDRSDDPEGYDGKSDCPPASATNFSDGLLIGQLPIYGQTTPCISPHIGIGGNWRDGAGNRIWYAVSRNLVRTRTAAASNLPIINPGILTAAGASSPYNGTDATKPHAWLKVVDANGNILSDRVAAVLIAPGAPIGNQNRTINAGVSHFLESSLNNNQTFVRKNQSTDFNDKLIYITIDELVEALAHRVVREIKNASFPENGLIRQCILHDTCQIDTALSWKMRGIYVSEGQPPASDQIDKQLHCRREPVSDALECSDKSQIELSEEDSKALSLTIPLDSSYLGLTMTMRNIEKLRAMHAVIEVKDKSNQVLGRIKPTNSGGMLEVSNANLMQVSKEAYWDDWFFQNEWGSYTDIVISPAMRRLESDCDSGCFTVHRSNGVIEHNVKMLILVRREGVGDIALPIVYESDPKFLAMYWLQ</sequence>
<keyword evidence="1" id="KW-1133">Transmembrane helix</keyword>
<feature type="transmembrane region" description="Helical" evidence="1">
    <location>
        <begin position="21"/>
        <end position="40"/>
    </location>
</feature>
<proteinExistence type="predicted"/>
<name>Q1GXF4_METFK</name>
<dbReference type="EMBL" id="CP000284">
    <property type="protein sequence ID" value="ABE48354.1"/>
    <property type="molecule type" value="Genomic_DNA"/>
</dbReference>
<dbReference type="HOGENOM" id="CLU_543809_0_0_4"/>
<accession>Q1GXF4</accession>
<evidence type="ECO:0000313" key="3">
    <source>
        <dbReference type="Proteomes" id="UP000002440"/>
    </source>
</evidence>
<protein>
    <submittedName>
        <fullName evidence="2">Uncharacterized protein</fullName>
    </submittedName>
</protein>
<keyword evidence="1" id="KW-0472">Membrane</keyword>
<evidence type="ECO:0000313" key="2">
    <source>
        <dbReference type="EMBL" id="ABE48354.1"/>
    </source>
</evidence>
<dbReference type="AlphaFoldDB" id="Q1GXF4"/>
<reference evidence="2 3" key="1">
    <citation type="submission" date="2006-03" db="EMBL/GenBank/DDBJ databases">
        <title>Complete sequence of Methylobacillus flagellatus KT.</title>
        <authorList>
            <consortium name="US DOE Joint Genome Institute"/>
            <person name="Copeland A."/>
            <person name="Lucas S."/>
            <person name="Lapidus A."/>
            <person name="Barry K."/>
            <person name="Detter J.C."/>
            <person name="Glavina del Rio T."/>
            <person name="Hammon N."/>
            <person name="Israni S."/>
            <person name="Dalin E."/>
            <person name="Tice H."/>
            <person name="Pitluck S."/>
            <person name="Brettin T."/>
            <person name="Bruce D."/>
            <person name="Han C."/>
            <person name="Tapia R."/>
            <person name="Saunders E."/>
            <person name="Gilna P."/>
            <person name="Schmutz J."/>
            <person name="Larimer F."/>
            <person name="Land M."/>
            <person name="Kyrpides N."/>
            <person name="Anderson I."/>
            <person name="Richardson P."/>
        </authorList>
    </citation>
    <scope>NUCLEOTIDE SEQUENCE [LARGE SCALE GENOMIC DNA]</scope>
    <source>
        <strain evidence="3">KT / ATCC 51484 / DSM 6875</strain>
    </source>
</reference>
<dbReference type="eggNOG" id="ENOG5032WH7">
    <property type="taxonomic scope" value="Bacteria"/>
</dbReference>
<keyword evidence="1" id="KW-0812">Transmembrane</keyword>
<dbReference type="STRING" id="265072.Mfla_0083"/>
<gene>
    <name evidence="2" type="ordered locus">Mfla_0083</name>
</gene>